<gene>
    <name evidence="10" type="ORF">HANVADRAFT_56329</name>
</gene>
<evidence type="ECO:0000256" key="8">
    <source>
        <dbReference type="PROSITE-ProRule" id="PRU00782"/>
    </source>
</evidence>
<dbReference type="Gene3D" id="3.40.850.10">
    <property type="entry name" value="Kinesin motor domain"/>
    <property type="match status" value="1"/>
</dbReference>
<dbReference type="InterPro" id="IPR027417">
    <property type="entry name" value="P-loop_NTPase"/>
</dbReference>
<proteinExistence type="inferred from homology"/>
<dbReference type="PANTHER" id="PTHR13140">
    <property type="entry name" value="MYOSIN"/>
    <property type="match status" value="1"/>
</dbReference>
<keyword evidence="2 8" id="KW-0547">Nucleotide-binding</keyword>
<dbReference type="Proteomes" id="UP000092321">
    <property type="component" value="Unassembled WGS sequence"/>
</dbReference>
<evidence type="ECO:0000256" key="5">
    <source>
        <dbReference type="ARBA" id="ARBA00023123"/>
    </source>
</evidence>
<dbReference type="GO" id="GO:0005524">
    <property type="term" value="F:ATP binding"/>
    <property type="evidence" value="ECO:0007669"/>
    <property type="project" value="UniProtKB-UniRule"/>
</dbReference>
<dbReference type="OrthoDB" id="6108017at2759"/>
<feature type="domain" description="Myosin motor" evidence="9">
    <location>
        <begin position="75"/>
        <end position="518"/>
    </location>
</feature>
<reference evidence="11" key="1">
    <citation type="journal article" date="2016" name="Proc. Natl. Acad. Sci. U.S.A.">
        <title>Comparative genomics of biotechnologically important yeasts.</title>
        <authorList>
            <person name="Riley R."/>
            <person name="Haridas S."/>
            <person name="Wolfe K.H."/>
            <person name="Lopes M.R."/>
            <person name="Hittinger C.T."/>
            <person name="Goeker M."/>
            <person name="Salamov A.A."/>
            <person name="Wisecaver J.H."/>
            <person name="Long T.M."/>
            <person name="Calvey C.H."/>
            <person name="Aerts A.L."/>
            <person name="Barry K.W."/>
            <person name="Choi C."/>
            <person name="Clum A."/>
            <person name="Coughlan A.Y."/>
            <person name="Deshpande S."/>
            <person name="Douglass A.P."/>
            <person name="Hanson S.J."/>
            <person name="Klenk H.-P."/>
            <person name="LaButti K.M."/>
            <person name="Lapidus A."/>
            <person name="Lindquist E.A."/>
            <person name="Lipzen A.M."/>
            <person name="Meier-Kolthoff J.P."/>
            <person name="Ohm R.A."/>
            <person name="Otillar R.P."/>
            <person name="Pangilinan J.L."/>
            <person name="Peng Y."/>
            <person name="Rokas A."/>
            <person name="Rosa C.A."/>
            <person name="Scheuner C."/>
            <person name="Sibirny A.A."/>
            <person name="Slot J.C."/>
            <person name="Stielow J.B."/>
            <person name="Sun H."/>
            <person name="Kurtzman C.P."/>
            <person name="Blackwell M."/>
            <person name="Grigoriev I.V."/>
            <person name="Jeffries T.W."/>
        </authorList>
    </citation>
    <scope>NUCLEOTIDE SEQUENCE [LARGE SCALE GENOMIC DNA]</scope>
    <source>
        <strain evidence="11">NRRL Y-1626</strain>
    </source>
</reference>
<keyword evidence="5 8" id="KW-0518">Myosin</keyword>
<dbReference type="EMBL" id="LXPE01000016">
    <property type="protein sequence ID" value="OBA26525.1"/>
    <property type="molecule type" value="Genomic_DNA"/>
</dbReference>
<feature type="binding site" evidence="8">
    <location>
        <begin position="196"/>
        <end position="203"/>
    </location>
    <ligand>
        <name>ATP</name>
        <dbReference type="ChEBI" id="CHEBI:30616"/>
    </ligand>
</feature>
<protein>
    <recommendedName>
        <fullName evidence="9">Myosin motor domain-containing protein</fullName>
    </recommendedName>
</protein>
<dbReference type="PRINTS" id="PR00193">
    <property type="entry name" value="MYOSINHEAVY"/>
</dbReference>
<keyword evidence="3 8" id="KW-0067">ATP-binding</keyword>
<evidence type="ECO:0000256" key="7">
    <source>
        <dbReference type="ARBA" id="ARBA00023203"/>
    </source>
</evidence>
<comment type="similarity">
    <text evidence="1 8">Belongs to the TRAFAC class myosin-kinesin ATPase superfamily. Myosin family.</text>
</comment>
<comment type="caution">
    <text evidence="8">Lacks conserved residue(s) required for the propagation of feature annotation.</text>
</comment>
<dbReference type="PROSITE" id="PS51456">
    <property type="entry name" value="MYOSIN_MOTOR"/>
    <property type="match status" value="1"/>
</dbReference>
<evidence type="ECO:0000313" key="10">
    <source>
        <dbReference type="EMBL" id="OBA26525.1"/>
    </source>
</evidence>
<evidence type="ECO:0000313" key="11">
    <source>
        <dbReference type="Proteomes" id="UP000092321"/>
    </source>
</evidence>
<accession>A0A1B7TCW8</accession>
<evidence type="ECO:0000256" key="2">
    <source>
        <dbReference type="ARBA" id="ARBA00022741"/>
    </source>
</evidence>
<comment type="caution">
    <text evidence="10">The sequence shown here is derived from an EMBL/GenBank/DDBJ whole genome shotgun (WGS) entry which is preliminary data.</text>
</comment>
<dbReference type="Gene3D" id="1.20.120.720">
    <property type="entry name" value="Myosin VI head, motor domain, U50 subdomain"/>
    <property type="match status" value="1"/>
</dbReference>
<evidence type="ECO:0000259" key="9">
    <source>
        <dbReference type="PROSITE" id="PS51456"/>
    </source>
</evidence>
<dbReference type="GO" id="GO:0016459">
    <property type="term" value="C:myosin complex"/>
    <property type="evidence" value="ECO:0007669"/>
    <property type="project" value="UniProtKB-KW"/>
</dbReference>
<dbReference type="InterPro" id="IPR001609">
    <property type="entry name" value="Myosin_head_motor_dom-like"/>
</dbReference>
<dbReference type="GO" id="GO:0051015">
    <property type="term" value="F:actin filament binding"/>
    <property type="evidence" value="ECO:0007669"/>
    <property type="project" value="TreeGrafter"/>
</dbReference>
<dbReference type="SUPFAM" id="SSF52540">
    <property type="entry name" value="P-loop containing nucleoside triphosphate hydrolases"/>
    <property type="match status" value="1"/>
</dbReference>
<keyword evidence="7 8" id="KW-0009">Actin-binding</keyword>
<dbReference type="SMART" id="SM00242">
    <property type="entry name" value="MYSc"/>
    <property type="match status" value="1"/>
</dbReference>
<keyword evidence="6 8" id="KW-0505">Motor protein</keyword>
<evidence type="ECO:0000256" key="4">
    <source>
        <dbReference type="ARBA" id="ARBA00023054"/>
    </source>
</evidence>
<dbReference type="GO" id="GO:0016020">
    <property type="term" value="C:membrane"/>
    <property type="evidence" value="ECO:0007669"/>
    <property type="project" value="TreeGrafter"/>
</dbReference>
<dbReference type="PANTHER" id="PTHR13140:SF857">
    <property type="entry name" value="MYOSIN-11"/>
    <property type="match status" value="1"/>
</dbReference>
<keyword evidence="4" id="KW-0175">Coiled coil</keyword>
<organism evidence="10 11">
    <name type="scientific">Hanseniaspora valbyensis NRRL Y-1626</name>
    <dbReference type="NCBI Taxonomy" id="766949"/>
    <lineage>
        <taxon>Eukaryota</taxon>
        <taxon>Fungi</taxon>
        <taxon>Dikarya</taxon>
        <taxon>Ascomycota</taxon>
        <taxon>Saccharomycotina</taxon>
        <taxon>Saccharomycetes</taxon>
        <taxon>Saccharomycodales</taxon>
        <taxon>Saccharomycodaceae</taxon>
        <taxon>Hanseniaspora</taxon>
    </lineage>
</organism>
<dbReference type="GO" id="GO:0005737">
    <property type="term" value="C:cytoplasm"/>
    <property type="evidence" value="ECO:0007669"/>
    <property type="project" value="TreeGrafter"/>
</dbReference>
<evidence type="ECO:0000256" key="3">
    <source>
        <dbReference type="ARBA" id="ARBA00022840"/>
    </source>
</evidence>
<keyword evidence="11" id="KW-1185">Reference proteome</keyword>
<dbReference type="AlphaFoldDB" id="A0A1B7TCW8"/>
<dbReference type="InterPro" id="IPR036961">
    <property type="entry name" value="Kinesin_motor_dom_sf"/>
</dbReference>
<dbReference type="Pfam" id="PF00063">
    <property type="entry name" value="Myosin_head"/>
    <property type="match status" value="1"/>
</dbReference>
<name>A0A1B7TCW8_9ASCO</name>
<sequence length="518" mass="59417">MTVTETLNATDDSKIVIKNQEYWVPDKENLFLKAKLLKTITKDKEYEVEINLPNSSKTKITKVNTIIPSNAPYFDNVENLSQLPNLNEPSVLNNLQHRFEDGKIYTYSGLFLVAVNPYKHYESLFTDSMIQKYHLNNKKSMFHHSSSRYAITSGFKNKGNNTNQDEDLPPHVFAIAEEALQNLFFQQKDQSILVTGESGAGKTENTKKILQYLTNVLQYHDNNNNNNNKYIKDSGKVNFEDKILESNPILESFGNATTVKNNNSSRFGKFIKVFFNLESKMIEGTFIDWYLLEKSRVTFIDSSNERNYHIFYQLLKGIDANPENSAFNNLQLDSLDYNKWNYLKTSKIENNIDDLQEFNHLLAAFDKIGFSQQEQNDIYKVLSAILHLGNISFLNKNLANNSDKQALLSDDDHKHLEIVADLLGIEDTKEFEISITSPKVTAGKEKVKQKKTCKQSKAIIDSLAKIIYEKLFGYIVSKINDSLKHNSADTNNNYDSFKGSSKESKILQKENQQLIHQN</sequence>
<dbReference type="GO" id="GO:0007015">
    <property type="term" value="P:actin filament organization"/>
    <property type="evidence" value="ECO:0007669"/>
    <property type="project" value="TreeGrafter"/>
</dbReference>
<evidence type="ECO:0000256" key="1">
    <source>
        <dbReference type="ARBA" id="ARBA00008314"/>
    </source>
</evidence>
<dbReference type="GO" id="GO:0000146">
    <property type="term" value="F:microfilament motor activity"/>
    <property type="evidence" value="ECO:0007669"/>
    <property type="project" value="TreeGrafter"/>
</dbReference>
<evidence type="ECO:0000256" key="6">
    <source>
        <dbReference type="ARBA" id="ARBA00023175"/>
    </source>
</evidence>